<gene>
    <name evidence="3" type="ordered locus">DP2140</name>
</gene>
<reference evidence="4" key="1">
    <citation type="journal article" date="2004" name="Environ. Microbiol.">
        <title>The genome of Desulfotalea psychrophila, a sulfate-reducing bacterium from permanently cold Arctic sediments.</title>
        <authorList>
            <person name="Rabus R."/>
            <person name="Ruepp A."/>
            <person name="Frickey T."/>
            <person name="Rattei T."/>
            <person name="Fartmann B."/>
            <person name="Stark M."/>
            <person name="Bauer M."/>
            <person name="Zibat A."/>
            <person name="Lombardot T."/>
            <person name="Becker I."/>
            <person name="Amann J."/>
            <person name="Gellner K."/>
            <person name="Teeling H."/>
            <person name="Leuschner W.D."/>
            <person name="Gloeckner F.-O."/>
            <person name="Lupas A.N."/>
            <person name="Amann R."/>
            <person name="Klenk H.-P."/>
        </authorList>
    </citation>
    <scope>NUCLEOTIDE SEQUENCE [LARGE SCALE GENOMIC DNA]</scope>
    <source>
        <strain evidence="4">DSM 12343 / LSv54</strain>
    </source>
</reference>
<evidence type="ECO:0000313" key="3">
    <source>
        <dbReference type="EMBL" id="CAG36869.1"/>
    </source>
</evidence>
<protein>
    <submittedName>
        <fullName evidence="3">Probable integrase</fullName>
    </submittedName>
</protein>
<name>Q6ALA6_DESPS</name>
<dbReference type="GO" id="GO:0003677">
    <property type="term" value="F:DNA binding"/>
    <property type="evidence" value="ECO:0007669"/>
    <property type="project" value="InterPro"/>
</dbReference>
<evidence type="ECO:0000313" key="4">
    <source>
        <dbReference type="Proteomes" id="UP000000602"/>
    </source>
</evidence>
<dbReference type="Proteomes" id="UP000000602">
    <property type="component" value="Chromosome"/>
</dbReference>
<dbReference type="InterPro" id="IPR013762">
    <property type="entry name" value="Integrase-like_cat_sf"/>
</dbReference>
<dbReference type="AlphaFoldDB" id="Q6ALA6"/>
<dbReference type="eggNOG" id="COG0582">
    <property type="taxonomic scope" value="Bacteria"/>
</dbReference>
<dbReference type="GO" id="GO:0015074">
    <property type="term" value="P:DNA integration"/>
    <property type="evidence" value="ECO:0007669"/>
    <property type="project" value="InterPro"/>
</dbReference>
<dbReference type="GO" id="GO:0006310">
    <property type="term" value="P:DNA recombination"/>
    <property type="evidence" value="ECO:0007669"/>
    <property type="project" value="UniProtKB-KW"/>
</dbReference>
<dbReference type="HOGENOM" id="CLU_2805510_0_0_7"/>
<dbReference type="KEGG" id="dps:DP2140"/>
<dbReference type="SUPFAM" id="SSF56349">
    <property type="entry name" value="DNA breaking-rejoining enzymes"/>
    <property type="match status" value="1"/>
</dbReference>
<dbReference type="EMBL" id="CR522870">
    <property type="protein sequence ID" value="CAG36869.1"/>
    <property type="molecule type" value="Genomic_DNA"/>
</dbReference>
<keyword evidence="1" id="KW-0233">DNA recombination</keyword>
<feature type="domain" description="Tyr recombinase" evidence="2">
    <location>
        <begin position="1"/>
        <end position="67"/>
    </location>
</feature>
<evidence type="ECO:0000259" key="2">
    <source>
        <dbReference type="PROSITE" id="PS51898"/>
    </source>
</evidence>
<sequence length="67" mass="7507">MSGTPSTHGQLMYGCGLRILECHRLWDKDIDFAQAYIIVKQVKGGNDRAIPVPQKVKTALKQHVEKS</sequence>
<dbReference type="Pfam" id="PF00589">
    <property type="entry name" value="Phage_integrase"/>
    <property type="match status" value="1"/>
</dbReference>
<keyword evidence="4" id="KW-1185">Reference proteome</keyword>
<dbReference type="PROSITE" id="PS51898">
    <property type="entry name" value="TYR_RECOMBINASE"/>
    <property type="match status" value="1"/>
</dbReference>
<dbReference type="Gene3D" id="1.10.443.10">
    <property type="entry name" value="Intergrase catalytic core"/>
    <property type="match status" value="1"/>
</dbReference>
<dbReference type="InterPro" id="IPR002104">
    <property type="entry name" value="Integrase_catalytic"/>
</dbReference>
<dbReference type="InterPro" id="IPR011010">
    <property type="entry name" value="DNA_brk_join_enz"/>
</dbReference>
<evidence type="ECO:0000256" key="1">
    <source>
        <dbReference type="ARBA" id="ARBA00023172"/>
    </source>
</evidence>
<organism evidence="3 4">
    <name type="scientific">Desulfotalea psychrophila (strain LSv54 / DSM 12343)</name>
    <dbReference type="NCBI Taxonomy" id="177439"/>
    <lineage>
        <taxon>Bacteria</taxon>
        <taxon>Pseudomonadati</taxon>
        <taxon>Thermodesulfobacteriota</taxon>
        <taxon>Desulfobulbia</taxon>
        <taxon>Desulfobulbales</taxon>
        <taxon>Desulfocapsaceae</taxon>
        <taxon>Desulfotalea</taxon>
    </lineage>
</organism>
<proteinExistence type="predicted"/>
<accession>Q6ALA6</accession>